<organism evidence="1 2">
    <name type="scientific">Limosilactobacillus reuteri</name>
    <name type="common">Lactobacillus reuteri</name>
    <dbReference type="NCBI Taxonomy" id="1598"/>
    <lineage>
        <taxon>Bacteria</taxon>
        <taxon>Bacillati</taxon>
        <taxon>Bacillota</taxon>
        <taxon>Bacilli</taxon>
        <taxon>Lactobacillales</taxon>
        <taxon>Lactobacillaceae</taxon>
        <taxon>Limosilactobacillus</taxon>
    </lineage>
</organism>
<dbReference type="RefSeq" id="WP_066035342.1">
    <property type="nucleotide sequence ID" value="NZ_CP136906.1"/>
</dbReference>
<sequence>MVKVDFAASLEEFGRKAEKIAVPDHETRKKMTVAGAEVLVSKLKEVTQEKHYQPGRKTGKVKHLADSIIFENKDMGDVDNGNSLVGFEGPKDSGINHARIARFLNDGTVKMRGDHFVDNTRRNAKDEVFEAQAKIYRGQQK</sequence>
<gene>
    <name evidence="1" type="ORF">BFD03_01040</name>
</gene>
<dbReference type="Pfam" id="PF04883">
    <property type="entry name" value="HK97-gp10_like"/>
    <property type="match status" value="1"/>
</dbReference>
<reference evidence="1 2" key="1">
    <citation type="submission" date="2016-08" db="EMBL/GenBank/DDBJ databases">
        <title>Probiotic bacterium isolated from chicken gut.</title>
        <authorList>
            <person name="Levy J.L."/>
            <person name="Hassan H.M."/>
            <person name="Mendoza M.A."/>
        </authorList>
    </citation>
    <scope>NUCLEOTIDE SEQUENCE [LARGE SCALE GENOMIC DNA]</scope>
    <source>
        <strain evidence="1 2">P43</strain>
    </source>
</reference>
<protein>
    <recommendedName>
        <fullName evidence="3">HK97 gp10 family phage protein</fullName>
    </recommendedName>
</protein>
<comment type="caution">
    <text evidence="1">The sequence shown here is derived from an EMBL/GenBank/DDBJ whole genome shotgun (WGS) entry which is preliminary data.</text>
</comment>
<name>A0A1C2GF89_LIMRT</name>
<dbReference type="InterPro" id="IPR010064">
    <property type="entry name" value="HK97-gp10_tail"/>
</dbReference>
<evidence type="ECO:0008006" key="3">
    <source>
        <dbReference type="Google" id="ProtNLM"/>
    </source>
</evidence>
<dbReference type="Proteomes" id="UP000095141">
    <property type="component" value="Unassembled WGS sequence"/>
</dbReference>
<evidence type="ECO:0000313" key="1">
    <source>
        <dbReference type="EMBL" id="OCX50146.1"/>
    </source>
</evidence>
<accession>A0A1C2GF89</accession>
<evidence type="ECO:0000313" key="2">
    <source>
        <dbReference type="Proteomes" id="UP000095141"/>
    </source>
</evidence>
<proteinExistence type="predicted"/>
<dbReference type="NCBIfam" id="TIGR01725">
    <property type="entry name" value="phge_HK97_gp10"/>
    <property type="match status" value="1"/>
</dbReference>
<dbReference type="EMBL" id="MCNS01000001">
    <property type="protein sequence ID" value="OCX50146.1"/>
    <property type="molecule type" value="Genomic_DNA"/>
</dbReference>
<dbReference type="AlphaFoldDB" id="A0A1C2GF89"/>